<sequence length="87" mass="10006">MERQVRQPERQDGLLGARENANEAQSAQRQAEHRTDRKQAMRHHPCAAQAGESQGSNDQPACNHEQHIMEDQHVFHPHCLRCRQTSC</sequence>
<reference evidence="2" key="1">
    <citation type="submission" date="2016-01" db="EMBL/GenBank/DDBJ databases">
        <authorList>
            <person name="Peeters C."/>
        </authorList>
    </citation>
    <scope>NUCLEOTIDE SEQUENCE [LARGE SCALE GENOMIC DNA]</scope>
    <source>
        <strain evidence="2">LMG 22940</strain>
    </source>
</reference>
<feature type="compositionally biased region" description="Basic and acidic residues" evidence="1">
    <location>
        <begin position="1"/>
        <end position="12"/>
    </location>
</feature>
<accession>A0A158KP00</accession>
<evidence type="ECO:0000313" key="3">
    <source>
        <dbReference type="Proteomes" id="UP000054770"/>
    </source>
</evidence>
<evidence type="ECO:0000256" key="1">
    <source>
        <dbReference type="SAM" id="MobiDB-lite"/>
    </source>
</evidence>
<gene>
    <name evidence="2" type="ORF">AWB68_06690</name>
</gene>
<dbReference type="AlphaFoldDB" id="A0A158KP00"/>
<evidence type="ECO:0000313" key="2">
    <source>
        <dbReference type="EMBL" id="SAL82876.1"/>
    </source>
</evidence>
<protein>
    <submittedName>
        <fullName evidence="2">Uncharacterized protein</fullName>
    </submittedName>
</protein>
<feature type="compositionally biased region" description="Polar residues" evidence="1">
    <location>
        <begin position="51"/>
        <end position="60"/>
    </location>
</feature>
<keyword evidence="3" id="KW-1185">Reference proteome</keyword>
<comment type="caution">
    <text evidence="2">The sequence shown here is derived from an EMBL/GenBank/DDBJ whole genome shotgun (WGS) entry which is preliminary data.</text>
</comment>
<feature type="compositionally biased region" description="Basic and acidic residues" evidence="1">
    <location>
        <begin position="30"/>
        <end position="39"/>
    </location>
</feature>
<dbReference type="EMBL" id="FCON02000128">
    <property type="protein sequence ID" value="SAL82876.1"/>
    <property type="molecule type" value="Genomic_DNA"/>
</dbReference>
<proteinExistence type="predicted"/>
<organism evidence="2 3">
    <name type="scientific">Caballeronia choica</name>
    <dbReference type="NCBI Taxonomy" id="326476"/>
    <lineage>
        <taxon>Bacteria</taxon>
        <taxon>Pseudomonadati</taxon>
        <taxon>Pseudomonadota</taxon>
        <taxon>Betaproteobacteria</taxon>
        <taxon>Burkholderiales</taxon>
        <taxon>Burkholderiaceae</taxon>
        <taxon>Caballeronia</taxon>
    </lineage>
</organism>
<feature type="region of interest" description="Disordered" evidence="1">
    <location>
        <begin position="1"/>
        <end position="65"/>
    </location>
</feature>
<name>A0A158KP00_9BURK</name>
<dbReference type="Proteomes" id="UP000054770">
    <property type="component" value="Unassembled WGS sequence"/>
</dbReference>